<organism evidence="3 4">
    <name type="scientific">Nicrophorus vespilloides</name>
    <name type="common">Boreal carrion beetle</name>
    <dbReference type="NCBI Taxonomy" id="110193"/>
    <lineage>
        <taxon>Eukaryota</taxon>
        <taxon>Metazoa</taxon>
        <taxon>Ecdysozoa</taxon>
        <taxon>Arthropoda</taxon>
        <taxon>Hexapoda</taxon>
        <taxon>Insecta</taxon>
        <taxon>Pterygota</taxon>
        <taxon>Neoptera</taxon>
        <taxon>Endopterygota</taxon>
        <taxon>Coleoptera</taxon>
        <taxon>Polyphaga</taxon>
        <taxon>Staphyliniformia</taxon>
        <taxon>Silphidae</taxon>
        <taxon>Nicrophorinae</taxon>
        <taxon>Nicrophorus</taxon>
    </lineage>
</organism>
<keyword evidence="3" id="KW-1185">Reference proteome</keyword>
<evidence type="ECO:0000313" key="4">
    <source>
        <dbReference type="RefSeq" id="XP_017786704.1"/>
    </source>
</evidence>
<dbReference type="Pfam" id="PF06625">
    <property type="entry name" value="DUF1151"/>
    <property type="match status" value="1"/>
</dbReference>
<protein>
    <submittedName>
        <fullName evidence="4">Protein FAM107B isoform X1</fullName>
    </submittedName>
</protein>
<dbReference type="PANTHER" id="PTHR16768:SF5">
    <property type="entry name" value="FI14214P"/>
    <property type="match status" value="1"/>
</dbReference>
<feature type="compositionally biased region" description="Low complexity" evidence="2">
    <location>
        <begin position="30"/>
        <end position="41"/>
    </location>
</feature>
<accession>A0ABM1NIQ4</accession>
<dbReference type="Proteomes" id="UP000695000">
    <property type="component" value="Unplaced"/>
</dbReference>
<dbReference type="InterPro" id="IPR009533">
    <property type="entry name" value="FAM107"/>
</dbReference>
<dbReference type="PANTHER" id="PTHR16768">
    <property type="entry name" value="DOWN REGULATED IN RENAL CARCINOMA 1/TU3A"/>
    <property type="match status" value="1"/>
</dbReference>
<feature type="region of interest" description="Disordered" evidence="2">
    <location>
        <begin position="164"/>
        <end position="183"/>
    </location>
</feature>
<feature type="region of interest" description="Disordered" evidence="2">
    <location>
        <begin position="16"/>
        <end position="51"/>
    </location>
</feature>
<sequence>MSWLVCCCCCRKKKKSVASDPEPEDEGLNVKDNNANVNNNDLTKGDPIRTSTIEELKSKLGAKETDETEAMIPETQRSHGQQQPHLNEDGLIVPKKLINPVLDSKEMQKLQKELLFNQKLGKKLNQKSELVMAMEKVKDNKAKKELEKINAAKKPELEKVIADRARRMENNSPIQNEDDRSLNKDLLQVKAKLKATTDCK</sequence>
<evidence type="ECO:0000256" key="2">
    <source>
        <dbReference type="SAM" id="MobiDB-lite"/>
    </source>
</evidence>
<gene>
    <name evidence="4" type="primary">LOC108569600</name>
</gene>
<evidence type="ECO:0000256" key="1">
    <source>
        <dbReference type="ARBA" id="ARBA00023054"/>
    </source>
</evidence>
<proteinExistence type="predicted"/>
<keyword evidence="1" id="KW-0175">Coiled coil</keyword>
<dbReference type="GeneID" id="108569600"/>
<reference evidence="4" key="1">
    <citation type="submission" date="2025-08" db="UniProtKB">
        <authorList>
            <consortium name="RefSeq"/>
        </authorList>
    </citation>
    <scope>IDENTIFICATION</scope>
    <source>
        <tissue evidence="4">Whole Larva</tissue>
    </source>
</reference>
<name>A0ABM1NIQ4_NICVS</name>
<evidence type="ECO:0000313" key="3">
    <source>
        <dbReference type="Proteomes" id="UP000695000"/>
    </source>
</evidence>
<dbReference type="RefSeq" id="XP_017786704.1">
    <property type="nucleotide sequence ID" value="XM_017931215.1"/>
</dbReference>